<protein>
    <submittedName>
        <fullName evidence="3">TatD family hydrolase</fullName>
    </submittedName>
</protein>
<dbReference type="EMBL" id="CP063982">
    <property type="protein sequence ID" value="UOD49289.1"/>
    <property type="molecule type" value="Genomic_DNA"/>
</dbReference>
<dbReference type="PIRSF" id="PIRSF005902">
    <property type="entry name" value="DNase_TatD"/>
    <property type="match status" value="1"/>
</dbReference>
<evidence type="ECO:0000313" key="4">
    <source>
        <dbReference type="Proteomes" id="UP000831607"/>
    </source>
</evidence>
<evidence type="ECO:0000256" key="1">
    <source>
        <dbReference type="ARBA" id="ARBA00009275"/>
    </source>
</evidence>
<organism evidence="3 4">
    <name type="scientific">Orrella daihaiensis</name>
    <dbReference type="NCBI Taxonomy" id="2782176"/>
    <lineage>
        <taxon>Bacteria</taxon>
        <taxon>Pseudomonadati</taxon>
        <taxon>Pseudomonadota</taxon>
        <taxon>Betaproteobacteria</taxon>
        <taxon>Burkholderiales</taxon>
        <taxon>Alcaligenaceae</taxon>
        <taxon>Orrella</taxon>
    </lineage>
</organism>
<dbReference type="CDD" id="cd01310">
    <property type="entry name" value="TatD_DNAse"/>
    <property type="match status" value="1"/>
</dbReference>
<reference evidence="3 4" key="1">
    <citation type="submission" date="2020-11" db="EMBL/GenBank/DDBJ databases">
        <title>Algicoccus daihaiensis sp.nov., isolated from Daihai Lake in Inner Mongolia.</title>
        <authorList>
            <person name="Kai J."/>
        </authorList>
    </citation>
    <scope>NUCLEOTIDE SEQUENCE [LARGE SCALE GENOMIC DNA]</scope>
    <source>
        <strain evidence="4">f23</strain>
    </source>
</reference>
<dbReference type="Gene3D" id="3.20.20.140">
    <property type="entry name" value="Metal-dependent hydrolases"/>
    <property type="match status" value="1"/>
</dbReference>
<dbReference type="InterPro" id="IPR018228">
    <property type="entry name" value="DNase_TatD-rel_CS"/>
</dbReference>
<dbReference type="GO" id="GO:0016787">
    <property type="term" value="F:hydrolase activity"/>
    <property type="evidence" value="ECO:0007669"/>
    <property type="project" value="UniProtKB-KW"/>
</dbReference>
<dbReference type="Proteomes" id="UP000831607">
    <property type="component" value="Chromosome"/>
</dbReference>
<proteinExistence type="inferred from homology"/>
<sequence length="270" mass="29937">MRALFDTHCHLDASEFDADRDEVIGRAATVGVRGILIPAVQASDFDKVRRLAHGFAQGAYAVGIHPMYVHQASDSDLQSLKAFLQAHRDDPRLVAVGEIGLDFFVAQISQGEQRNRQIRFYQAQLDLAMTMGLPVILHVRRSQDELLKWLRRRPLIGGIAHAFNGSLQQAQQFIDAGFALGVGGAFTFTRAKQIRRLVTTLSLSNLVLETDSPDMAPAWLEKGSRNTPYEVAQIAAMLAQLRHDSLDHVLHETSLAAKRVIPKLGPLWMA</sequence>
<keyword evidence="2 3" id="KW-0378">Hydrolase</keyword>
<dbReference type="InterPro" id="IPR001130">
    <property type="entry name" value="TatD-like"/>
</dbReference>
<dbReference type="RefSeq" id="WP_243477410.1">
    <property type="nucleotide sequence ID" value="NZ_CP063982.1"/>
</dbReference>
<dbReference type="PANTHER" id="PTHR46124">
    <property type="entry name" value="D-AMINOACYL-TRNA DEACYLASE"/>
    <property type="match status" value="1"/>
</dbReference>
<name>A0ABY4AG70_9BURK</name>
<gene>
    <name evidence="3" type="ORF">DHf2319_07220</name>
</gene>
<dbReference type="SUPFAM" id="SSF51556">
    <property type="entry name" value="Metallo-dependent hydrolases"/>
    <property type="match status" value="1"/>
</dbReference>
<comment type="similarity">
    <text evidence="1">Belongs to the metallo-dependent hydrolases superfamily. TatD-type hydrolase family.</text>
</comment>
<keyword evidence="4" id="KW-1185">Reference proteome</keyword>
<evidence type="ECO:0000313" key="3">
    <source>
        <dbReference type="EMBL" id="UOD49289.1"/>
    </source>
</evidence>
<dbReference type="PANTHER" id="PTHR46124:SF3">
    <property type="entry name" value="HYDROLASE"/>
    <property type="match status" value="1"/>
</dbReference>
<accession>A0ABY4AG70</accession>
<evidence type="ECO:0000256" key="2">
    <source>
        <dbReference type="ARBA" id="ARBA00022801"/>
    </source>
</evidence>
<dbReference type="InterPro" id="IPR032466">
    <property type="entry name" value="Metal_Hydrolase"/>
</dbReference>
<dbReference type="Pfam" id="PF01026">
    <property type="entry name" value="TatD_DNase"/>
    <property type="match status" value="1"/>
</dbReference>
<dbReference type="PROSITE" id="PS01091">
    <property type="entry name" value="TATD_3"/>
    <property type="match status" value="1"/>
</dbReference>
<dbReference type="PROSITE" id="PS01137">
    <property type="entry name" value="TATD_1"/>
    <property type="match status" value="1"/>
</dbReference>